<dbReference type="Pfam" id="PF01522">
    <property type="entry name" value="Polysacc_deac_1"/>
    <property type="match status" value="1"/>
</dbReference>
<feature type="domain" description="NodB homology" evidence="3">
    <location>
        <begin position="273"/>
        <end position="329"/>
    </location>
</feature>
<dbReference type="PANTHER" id="PTHR34216">
    <property type="match status" value="1"/>
</dbReference>
<reference evidence="4 5" key="1">
    <citation type="submission" date="2024-09" db="EMBL/GenBank/DDBJ databases">
        <authorList>
            <person name="Sun Q."/>
            <person name="Mori K."/>
        </authorList>
    </citation>
    <scope>NUCLEOTIDE SEQUENCE [LARGE SCALE GENOMIC DNA]</scope>
    <source>
        <strain evidence="4 5">TBRC 4575</strain>
    </source>
</reference>
<dbReference type="PANTHER" id="PTHR34216:SF3">
    <property type="entry name" value="POLY-BETA-1,6-N-ACETYL-D-GLUCOSAMINE N-DEACETYLASE"/>
    <property type="match status" value="1"/>
</dbReference>
<dbReference type="EMBL" id="JBHLUK010000009">
    <property type="protein sequence ID" value="MFC0422913.1"/>
    <property type="molecule type" value="Genomic_DNA"/>
</dbReference>
<evidence type="ECO:0000256" key="2">
    <source>
        <dbReference type="ARBA" id="ARBA00022729"/>
    </source>
</evidence>
<proteinExistence type="predicted"/>
<keyword evidence="5" id="KW-1185">Reference proteome</keyword>
<comment type="caution">
    <text evidence="4">The sequence shown here is derived from an EMBL/GenBank/DDBJ whole genome shotgun (WGS) entry which is preliminary data.</text>
</comment>
<comment type="subcellular location">
    <subcellularLocation>
        <location evidence="1">Secreted</location>
    </subcellularLocation>
</comment>
<dbReference type="RefSeq" id="WP_094339165.1">
    <property type="nucleotide sequence ID" value="NZ_BAABRM010000041.1"/>
</dbReference>
<dbReference type="Gene3D" id="3.20.20.370">
    <property type="entry name" value="Glycoside hydrolase/deacetylase"/>
    <property type="match status" value="1"/>
</dbReference>
<name>A0ABV6K4D5_9LACO</name>
<dbReference type="InterPro" id="IPR011330">
    <property type="entry name" value="Glyco_hydro/deAcase_b/a-brl"/>
</dbReference>
<evidence type="ECO:0000259" key="3">
    <source>
        <dbReference type="Pfam" id="PF01522"/>
    </source>
</evidence>
<keyword evidence="2" id="KW-0732">Signal</keyword>
<gene>
    <name evidence="4" type="ORF">ACFFGS_01860</name>
</gene>
<evidence type="ECO:0000313" key="5">
    <source>
        <dbReference type="Proteomes" id="UP001589855"/>
    </source>
</evidence>
<dbReference type="Proteomes" id="UP001589855">
    <property type="component" value="Unassembled WGS sequence"/>
</dbReference>
<dbReference type="SUPFAM" id="SSF88713">
    <property type="entry name" value="Glycoside hydrolase/deacetylase"/>
    <property type="match status" value="1"/>
</dbReference>
<accession>A0ABV6K4D5</accession>
<protein>
    <submittedName>
        <fullName evidence="4">Polysaccharide deacetylase family protein</fullName>
    </submittedName>
</protein>
<organism evidence="4 5">
    <name type="scientific">Lactiplantibacillus plajomi</name>
    <dbReference type="NCBI Taxonomy" id="1457217"/>
    <lineage>
        <taxon>Bacteria</taxon>
        <taxon>Bacillati</taxon>
        <taxon>Bacillota</taxon>
        <taxon>Bacilli</taxon>
        <taxon>Lactobacillales</taxon>
        <taxon>Lactobacillaceae</taxon>
        <taxon>Lactiplantibacillus</taxon>
    </lineage>
</organism>
<dbReference type="InterPro" id="IPR051398">
    <property type="entry name" value="Polysacch_Deacetylase"/>
</dbReference>
<dbReference type="InterPro" id="IPR002509">
    <property type="entry name" value="NODB_dom"/>
</dbReference>
<evidence type="ECO:0000313" key="4">
    <source>
        <dbReference type="EMBL" id="MFC0422913.1"/>
    </source>
</evidence>
<sequence>MKKWIFSLLALCIAIGGGWWFVQNQHSNTTTKHQTETSKKVATSKPSKLDQAKLAYQQYNYTQADHLLKNEKNKDSSKLKKDISNQSDKLVTWNKPDKFRHLFFHSLIVNPKKAFKSKSAKGYADYMVTVSEFDKILKQLYQKGYVLVGIQSLITNDHGKLKMNSIKLPKGKTPLILSQDDVSYYEYMKGDGFAKDLFVDGNGQIKNHYVDDGKDQVGNYDLVPIVDQFVRDHPDFSYQGQKGTIALTGYNGVLGYRTSPSEYKNTAKRNVAIKKATQTATAMKKDGWTFASHSWGHINMTESPLAQIKKDNALWQKEVTPIIGKTDIFIDPFGADIGGVAPYNKDNQKYDYMHQQGFNIFCNVDASRTSWGQIGSNFYRNARINVDGIRFKSDLDKSNPVLKDFFNVHQVIDQKDRKSVKS</sequence>
<evidence type="ECO:0000256" key="1">
    <source>
        <dbReference type="ARBA" id="ARBA00004613"/>
    </source>
</evidence>